<dbReference type="EMBL" id="JADXDR010000046">
    <property type="protein sequence ID" value="KAI7842897.1"/>
    <property type="molecule type" value="Genomic_DNA"/>
</dbReference>
<evidence type="ECO:0000313" key="2">
    <source>
        <dbReference type="Proteomes" id="UP001205105"/>
    </source>
</evidence>
<protein>
    <submittedName>
        <fullName evidence="1">Uncharacterized protein</fullName>
    </submittedName>
</protein>
<dbReference type="AlphaFoldDB" id="A0AAD5DRG3"/>
<comment type="caution">
    <text evidence="1">The sequence shown here is derived from an EMBL/GenBank/DDBJ whole genome shotgun (WGS) entry which is preliminary data.</text>
</comment>
<organism evidence="1 2">
    <name type="scientific">Chlorella ohadii</name>
    <dbReference type="NCBI Taxonomy" id="2649997"/>
    <lineage>
        <taxon>Eukaryota</taxon>
        <taxon>Viridiplantae</taxon>
        <taxon>Chlorophyta</taxon>
        <taxon>core chlorophytes</taxon>
        <taxon>Trebouxiophyceae</taxon>
        <taxon>Chlorellales</taxon>
        <taxon>Chlorellaceae</taxon>
        <taxon>Chlorella clade</taxon>
        <taxon>Chlorella</taxon>
    </lineage>
</organism>
<gene>
    <name evidence="1" type="ORF">COHA_003409</name>
</gene>
<keyword evidence="2" id="KW-1185">Reference proteome</keyword>
<name>A0AAD5DRG3_9CHLO</name>
<reference evidence="1" key="1">
    <citation type="submission" date="2020-11" db="EMBL/GenBank/DDBJ databases">
        <title>Chlorella ohadii genome sequencing and assembly.</title>
        <authorList>
            <person name="Murik O."/>
            <person name="Treves H."/>
            <person name="Kedem I."/>
            <person name="Shotland Y."/>
            <person name="Kaplan A."/>
        </authorList>
    </citation>
    <scope>NUCLEOTIDE SEQUENCE</scope>
    <source>
        <strain evidence="1">1</strain>
    </source>
</reference>
<sequence length="424" mass="45858">MKPASKLPADLFLAGKPCVYTPAVIAPLIYDDDEGTFLKASPITACNDARLSAAQQSACAKCIGIKSRAACLATVSNTYFGADEHSCTWVGSQSSSGSIGRKGDSAASAVKTKEVRHSLGISVPWSHGMWLDKATCSVSVRFEIVNPMSQPLFPTGMFINTLRGWRSDGSAVPFDLGSSFTCTLRKGRQVCEGSIPRPTYLTKGWLSIEQEIWVEDQNAIKELRKSSSICTQFTGGICTALPAPYKYDYILRIVEQPCKPPVRPAVPAPKASHYSEMPFAETVPIMYPGGSLLDALRDLRWILGGTRGLEWSMRVLPRQSKAPTVPLFVAVIGQGELANACDWSPDMFVTCDYSALASKALPGSACYARECKGRLVYSKPAPADLVFVVAYQRFSFDAMLDLGKVVNTTETPAQTVVLNLAITP</sequence>
<dbReference type="Proteomes" id="UP001205105">
    <property type="component" value="Unassembled WGS sequence"/>
</dbReference>
<evidence type="ECO:0000313" key="1">
    <source>
        <dbReference type="EMBL" id="KAI7842897.1"/>
    </source>
</evidence>
<accession>A0AAD5DRG3</accession>
<proteinExistence type="predicted"/>